<name>A0ACB6Z7T8_THEGA</name>
<keyword evidence="2" id="KW-1185">Reference proteome</keyword>
<comment type="caution">
    <text evidence="1">The sequence shown here is derived from an EMBL/GenBank/DDBJ whole genome shotgun (WGS) entry which is preliminary data.</text>
</comment>
<sequence length="55" mass="6310">MSTIVTLPNPKSFFSLPSRVDSLFRSSFFFNLCFSFLCCSFYKMTKISRAHMSGP</sequence>
<gene>
    <name evidence="1" type="ORF">BDM02DRAFT_3120053</name>
</gene>
<reference evidence="1" key="2">
    <citation type="journal article" date="2020" name="Nat. Commun.">
        <title>Large-scale genome sequencing of mycorrhizal fungi provides insights into the early evolution of symbiotic traits.</title>
        <authorList>
            <person name="Miyauchi S."/>
            <person name="Kiss E."/>
            <person name="Kuo A."/>
            <person name="Drula E."/>
            <person name="Kohler A."/>
            <person name="Sanchez-Garcia M."/>
            <person name="Morin E."/>
            <person name="Andreopoulos B."/>
            <person name="Barry K.W."/>
            <person name="Bonito G."/>
            <person name="Buee M."/>
            <person name="Carver A."/>
            <person name="Chen C."/>
            <person name="Cichocki N."/>
            <person name="Clum A."/>
            <person name="Culley D."/>
            <person name="Crous P.W."/>
            <person name="Fauchery L."/>
            <person name="Girlanda M."/>
            <person name="Hayes R.D."/>
            <person name="Keri Z."/>
            <person name="LaButti K."/>
            <person name="Lipzen A."/>
            <person name="Lombard V."/>
            <person name="Magnuson J."/>
            <person name="Maillard F."/>
            <person name="Murat C."/>
            <person name="Nolan M."/>
            <person name="Ohm R.A."/>
            <person name="Pangilinan J."/>
            <person name="Pereira M.F."/>
            <person name="Perotto S."/>
            <person name="Peter M."/>
            <person name="Pfister S."/>
            <person name="Riley R."/>
            <person name="Sitrit Y."/>
            <person name="Stielow J.B."/>
            <person name="Szollosi G."/>
            <person name="Zifcakova L."/>
            <person name="Stursova M."/>
            <person name="Spatafora J.W."/>
            <person name="Tedersoo L."/>
            <person name="Vaario L.M."/>
            <person name="Yamada A."/>
            <person name="Yan M."/>
            <person name="Wang P."/>
            <person name="Xu J."/>
            <person name="Bruns T."/>
            <person name="Baldrian P."/>
            <person name="Vilgalys R."/>
            <person name="Dunand C."/>
            <person name="Henrissat B."/>
            <person name="Grigoriev I.V."/>
            <person name="Hibbett D."/>
            <person name="Nagy L.G."/>
            <person name="Martin F.M."/>
        </authorList>
    </citation>
    <scope>NUCLEOTIDE SEQUENCE</scope>
    <source>
        <strain evidence="1">P2</strain>
    </source>
</reference>
<dbReference type="EMBL" id="MU118086">
    <property type="protein sequence ID" value="KAF9645574.1"/>
    <property type="molecule type" value="Genomic_DNA"/>
</dbReference>
<accession>A0ACB6Z7T8</accession>
<reference evidence="1" key="1">
    <citation type="submission" date="2019-10" db="EMBL/GenBank/DDBJ databases">
        <authorList>
            <consortium name="DOE Joint Genome Institute"/>
            <person name="Kuo A."/>
            <person name="Miyauchi S."/>
            <person name="Kiss E."/>
            <person name="Drula E."/>
            <person name="Kohler A."/>
            <person name="Sanchez-Garcia M."/>
            <person name="Andreopoulos B."/>
            <person name="Barry K.W."/>
            <person name="Bonito G."/>
            <person name="Buee M."/>
            <person name="Carver A."/>
            <person name="Chen C."/>
            <person name="Cichocki N."/>
            <person name="Clum A."/>
            <person name="Culley D."/>
            <person name="Crous P.W."/>
            <person name="Fauchery L."/>
            <person name="Girlanda M."/>
            <person name="Hayes R."/>
            <person name="Keri Z."/>
            <person name="Labutti K."/>
            <person name="Lipzen A."/>
            <person name="Lombard V."/>
            <person name="Magnuson J."/>
            <person name="Maillard F."/>
            <person name="Morin E."/>
            <person name="Murat C."/>
            <person name="Nolan M."/>
            <person name="Ohm R."/>
            <person name="Pangilinan J."/>
            <person name="Pereira M."/>
            <person name="Perotto S."/>
            <person name="Peter M."/>
            <person name="Riley R."/>
            <person name="Sitrit Y."/>
            <person name="Stielow B."/>
            <person name="Szollosi G."/>
            <person name="Zifcakova L."/>
            <person name="Stursova M."/>
            <person name="Spatafora J.W."/>
            <person name="Tedersoo L."/>
            <person name="Vaario L.-M."/>
            <person name="Yamada A."/>
            <person name="Yan M."/>
            <person name="Wang P."/>
            <person name="Xu J."/>
            <person name="Bruns T."/>
            <person name="Baldrian P."/>
            <person name="Vilgalys R."/>
            <person name="Henrissat B."/>
            <person name="Grigoriev I.V."/>
            <person name="Hibbett D."/>
            <person name="Nagy L.G."/>
            <person name="Martin F.M."/>
        </authorList>
    </citation>
    <scope>NUCLEOTIDE SEQUENCE</scope>
    <source>
        <strain evidence="1">P2</strain>
    </source>
</reference>
<evidence type="ECO:0000313" key="2">
    <source>
        <dbReference type="Proteomes" id="UP000886501"/>
    </source>
</evidence>
<protein>
    <submittedName>
        <fullName evidence="1">Uncharacterized protein</fullName>
    </submittedName>
</protein>
<dbReference type="Proteomes" id="UP000886501">
    <property type="component" value="Unassembled WGS sequence"/>
</dbReference>
<evidence type="ECO:0000313" key="1">
    <source>
        <dbReference type="EMBL" id="KAF9645574.1"/>
    </source>
</evidence>
<proteinExistence type="predicted"/>
<organism evidence="1 2">
    <name type="scientific">Thelephora ganbajun</name>
    <name type="common">Ganba fungus</name>
    <dbReference type="NCBI Taxonomy" id="370292"/>
    <lineage>
        <taxon>Eukaryota</taxon>
        <taxon>Fungi</taxon>
        <taxon>Dikarya</taxon>
        <taxon>Basidiomycota</taxon>
        <taxon>Agaricomycotina</taxon>
        <taxon>Agaricomycetes</taxon>
        <taxon>Thelephorales</taxon>
        <taxon>Thelephoraceae</taxon>
        <taxon>Thelephora</taxon>
    </lineage>
</organism>